<feature type="compositionally biased region" description="Pro residues" evidence="1">
    <location>
        <begin position="52"/>
        <end position="75"/>
    </location>
</feature>
<dbReference type="EMBL" id="AF310261">
    <property type="protein sequence ID" value="AAG32058.1"/>
    <property type="molecule type" value="mRNA"/>
</dbReference>
<dbReference type="VEuPathDB" id="ToxoDB:TGGT1_254720"/>
<dbReference type="VEuPathDB" id="ToxoDB:TGCOUG_254720"/>
<dbReference type="VEuPathDB" id="ToxoDB:TGRH88_003600"/>
<dbReference type="VEuPathDB" id="ToxoDB:TGP89_254720"/>
<proteinExistence type="evidence at transcript level"/>
<dbReference type="AlphaFoldDB" id="Q9GSE9"/>
<feature type="region of interest" description="Disordered" evidence="1">
    <location>
        <begin position="41"/>
        <end position="114"/>
    </location>
</feature>
<accession>Q9GSE9</accession>
<dbReference type="VEuPathDB" id="ToxoDB:TGRUB_254720"/>
<organism evidence="3">
    <name type="scientific">Toxoplasma gondii</name>
    <dbReference type="NCBI Taxonomy" id="5811"/>
    <lineage>
        <taxon>Eukaryota</taxon>
        <taxon>Sar</taxon>
        <taxon>Alveolata</taxon>
        <taxon>Apicomplexa</taxon>
        <taxon>Conoidasida</taxon>
        <taxon>Coccidia</taxon>
        <taxon>Eucoccidiorida</taxon>
        <taxon>Eimeriorina</taxon>
        <taxon>Sarcocystidae</taxon>
        <taxon>Toxoplasma</taxon>
    </lineage>
</organism>
<dbReference type="VEuPathDB" id="ToxoDB:TGFOU_254720"/>
<evidence type="ECO:0000256" key="2">
    <source>
        <dbReference type="SAM" id="SignalP"/>
    </source>
</evidence>
<feature type="signal peptide" evidence="2">
    <location>
        <begin position="1"/>
        <end position="23"/>
    </location>
</feature>
<dbReference type="VEuPathDB" id="ToxoDB:TGME49_254720"/>
<evidence type="ECO:0000313" key="3">
    <source>
        <dbReference type="EMBL" id="AAG32058.1"/>
    </source>
</evidence>
<dbReference type="VEuPathDB" id="ToxoDB:TGCAST_254720"/>
<dbReference type="VEuPathDB" id="ToxoDB:TGVAND_254720"/>
<dbReference type="VEuPathDB" id="ToxoDB:TGPRC2_254720"/>
<keyword evidence="2" id="KW-0732">Signal</keyword>
<dbReference type="VEuPathDB" id="ToxoDB:TGVEG_254720"/>
<feature type="compositionally biased region" description="Pro residues" evidence="1">
    <location>
        <begin position="84"/>
        <end position="114"/>
    </location>
</feature>
<reference evidence="3" key="1">
    <citation type="journal article" date="2006" name="Exp. Parasitol.">
        <title>Toxoplasma gondii: expression pattern and detection of infection using full-length recombinant P35 antigen.</title>
        <authorList>
            <person name="Lu B."/>
            <person name="Wu S."/>
            <person name="Shi Y."/>
            <person name="Zhang R."/>
            <person name="Zou L."/>
            <person name="Gao S."/>
            <person name="Lin M."/>
            <person name="Zhou Y."/>
        </authorList>
    </citation>
    <scope>NUCLEOTIDE SEQUENCE</scope>
</reference>
<protein>
    <submittedName>
        <fullName evidence="3">p35 surface antigen</fullName>
    </submittedName>
</protein>
<feature type="chain" id="PRO_5004327036" evidence="2">
    <location>
        <begin position="24"/>
        <end position="378"/>
    </location>
</feature>
<dbReference type="VEuPathDB" id="ToxoDB:TGMAS_254720"/>
<evidence type="ECO:0000256" key="1">
    <source>
        <dbReference type="SAM" id="MobiDB-lite"/>
    </source>
</evidence>
<dbReference type="VEuPathDB" id="ToxoDB:TGARI_254720"/>
<dbReference type="VEuPathDB" id="ToxoDB:TGDOM2_254720"/>
<name>Q9GSE9_TOXGO</name>
<sequence length="378" mass="40633">MALPLRVSATVFVVFAVFGVARAMNGPLSYHPSSYGASYPNPSNPLHGMPKPENPVRPPPPGFHPSVIPNPPYPLGTPAGMPQPEVPPLQHPPPTGSPPAAAPQPPYPVGTPVMPQPEIPPVHRPPPPGFRPEVAPVPPYPVGTPTGMPQPEIPAVHHPFPYVTTTTTAAPRVLVYKIPYGGAAPPRAPPVPPRMGPSDISTHVRGAIRRQPGTTTTTTSRKLLFRTAVVAAMAAALITLFRQRPVFMEGVRMFPNLHMPQPEIPAVHHPFPYVTTTTTAAPRVLVYKIPYGGAAPPRAPPVPPRMGPSDISTHVRGAIRRQPGTTTTTTSRKLLFRTAVVAAMAAALITLFRQRPVFMEGVRMFPNLHYRFTVTTQN</sequence>